<evidence type="ECO:0000313" key="3">
    <source>
        <dbReference type="Proteomes" id="UP000621510"/>
    </source>
</evidence>
<keyword evidence="3" id="KW-1185">Reference proteome</keyword>
<proteinExistence type="predicted"/>
<dbReference type="NCBIfam" id="TIGR04363">
    <property type="entry name" value="LD_lanti_pre"/>
    <property type="match status" value="1"/>
</dbReference>
<dbReference type="InterPro" id="IPR027575">
    <property type="entry name" value="LD_lanti_pre"/>
</dbReference>
<gene>
    <name evidence="2" type="primary">fxlA</name>
    <name evidence="2" type="ORF">JK364_50685</name>
</gene>
<protein>
    <submittedName>
        <fullName evidence="2">FxLD family lanthipeptide</fullName>
    </submittedName>
</protein>
<comment type="caution">
    <text evidence="2">The sequence shown here is derived from an EMBL/GenBank/DDBJ whole genome shotgun (WGS) entry which is preliminary data.</text>
</comment>
<organism evidence="2 3">
    <name type="scientific">Streptomyces endocoffeicus</name>
    <dbReference type="NCBI Taxonomy" id="2898945"/>
    <lineage>
        <taxon>Bacteria</taxon>
        <taxon>Bacillati</taxon>
        <taxon>Actinomycetota</taxon>
        <taxon>Actinomycetes</taxon>
        <taxon>Kitasatosporales</taxon>
        <taxon>Streptomycetaceae</taxon>
        <taxon>Streptomyces</taxon>
    </lineage>
</organism>
<feature type="compositionally biased region" description="Basic and acidic residues" evidence="1">
    <location>
        <begin position="1"/>
        <end position="11"/>
    </location>
</feature>
<name>A0ABS1Q757_9ACTN</name>
<dbReference type="RefSeq" id="WP_201858267.1">
    <property type="nucleotide sequence ID" value="NZ_JAERRG010000052.1"/>
</dbReference>
<sequence length="64" mass="6601">MSVQIAEKEKAAPPIAPTIATSPSSDEEWELEVSISDAPHPVATDDCDTSDGCESSCASSCTSD</sequence>
<reference evidence="2 3" key="1">
    <citation type="submission" date="2021-01" db="EMBL/GenBank/DDBJ databases">
        <title>WGS of actinomycetes isolated from Thailand.</title>
        <authorList>
            <person name="Thawai C."/>
        </authorList>
    </citation>
    <scope>NUCLEOTIDE SEQUENCE [LARGE SCALE GENOMIC DNA]</scope>
    <source>
        <strain evidence="2 3">CA3R110</strain>
    </source>
</reference>
<dbReference type="Proteomes" id="UP000621510">
    <property type="component" value="Unassembled WGS sequence"/>
</dbReference>
<dbReference type="EMBL" id="JAERRG010000052">
    <property type="protein sequence ID" value="MBL1120507.1"/>
    <property type="molecule type" value="Genomic_DNA"/>
</dbReference>
<evidence type="ECO:0000256" key="1">
    <source>
        <dbReference type="SAM" id="MobiDB-lite"/>
    </source>
</evidence>
<accession>A0ABS1Q757</accession>
<evidence type="ECO:0000313" key="2">
    <source>
        <dbReference type="EMBL" id="MBL1120507.1"/>
    </source>
</evidence>
<feature type="region of interest" description="Disordered" evidence="1">
    <location>
        <begin position="1"/>
        <end position="51"/>
    </location>
</feature>